<feature type="transmembrane region" description="Helical" evidence="5">
    <location>
        <begin position="121"/>
        <end position="144"/>
    </location>
</feature>
<dbReference type="KEGG" id="ovi:T265_07075"/>
<proteinExistence type="predicted"/>
<dbReference type="EMBL" id="KL596776">
    <property type="protein sequence ID" value="KER25452.1"/>
    <property type="molecule type" value="Genomic_DNA"/>
</dbReference>
<dbReference type="AlphaFoldDB" id="A0A074ZI34"/>
<keyword evidence="7" id="KW-1185">Reference proteome</keyword>
<dbReference type="CTD" id="20321254"/>
<dbReference type="Proteomes" id="UP000054324">
    <property type="component" value="Unassembled WGS sequence"/>
</dbReference>
<dbReference type="GeneID" id="20321254"/>
<dbReference type="Pfam" id="PF00335">
    <property type="entry name" value="Tetraspanin"/>
    <property type="match status" value="1"/>
</dbReference>
<feature type="transmembrane region" description="Helical" evidence="5">
    <location>
        <begin position="265"/>
        <end position="290"/>
    </location>
</feature>
<gene>
    <name evidence="6" type="ORF">T265_07075</name>
</gene>
<evidence type="ECO:0000256" key="1">
    <source>
        <dbReference type="ARBA" id="ARBA00004141"/>
    </source>
</evidence>
<keyword evidence="3 5" id="KW-1133">Transmembrane helix</keyword>
<dbReference type="GO" id="GO:0016020">
    <property type="term" value="C:membrane"/>
    <property type="evidence" value="ECO:0007669"/>
    <property type="project" value="UniProtKB-SubCell"/>
</dbReference>
<evidence type="ECO:0000256" key="5">
    <source>
        <dbReference type="SAM" id="Phobius"/>
    </source>
</evidence>
<dbReference type="InterPro" id="IPR018499">
    <property type="entry name" value="Tetraspanin/Peripherin"/>
</dbReference>
<organism evidence="6 7">
    <name type="scientific">Opisthorchis viverrini</name>
    <name type="common">Southeast Asian liver fluke</name>
    <dbReference type="NCBI Taxonomy" id="6198"/>
    <lineage>
        <taxon>Eukaryota</taxon>
        <taxon>Metazoa</taxon>
        <taxon>Spiralia</taxon>
        <taxon>Lophotrochozoa</taxon>
        <taxon>Platyhelminthes</taxon>
        <taxon>Trematoda</taxon>
        <taxon>Digenea</taxon>
        <taxon>Opisthorchiida</taxon>
        <taxon>Opisthorchiata</taxon>
        <taxon>Opisthorchiidae</taxon>
        <taxon>Opisthorchis</taxon>
    </lineage>
</organism>
<evidence type="ECO:0000313" key="7">
    <source>
        <dbReference type="Proteomes" id="UP000054324"/>
    </source>
</evidence>
<keyword evidence="2 5" id="KW-0812">Transmembrane</keyword>
<protein>
    <recommendedName>
        <fullName evidence="8">Tetraspanin</fullName>
    </recommendedName>
</protein>
<evidence type="ECO:0000256" key="3">
    <source>
        <dbReference type="ARBA" id="ARBA00022989"/>
    </source>
</evidence>
<reference evidence="6 7" key="1">
    <citation type="submission" date="2013-11" db="EMBL/GenBank/DDBJ databases">
        <title>Opisthorchis viverrini - life in the bile duct.</title>
        <authorList>
            <person name="Young N.D."/>
            <person name="Nagarajan N."/>
            <person name="Lin S.J."/>
            <person name="Korhonen P.K."/>
            <person name="Jex A.R."/>
            <person name="Hall R.S."/>
            <person name="Safavi-Hemami H."/>
            <person name="Kaewkong W."/>
            <person name="Bertrand D."/>
            <person name="Gao S."/>
            <person name="Seet Q."/>
            <person name="Wongkham S."/>
            <person name="Teh B.T."/>
            <person name="Wongkham C."/>
            <person name="Intapan P.M."/>
            <person name="Maleewong W."/>
            <person name="Yang X."/>
            <person name="Hu M."/>
            <person name="Wang Z."/>
            <person name="Hofmann A."/>
            <person name="Sternberg P.W."/>
            <person name="Tan P."/>
            <person name="Wang J."/>
            <person name="Gasser R.B."/>
        </authorList>
    </citation>
    <scope>NUCLEOTIDE SEQUENCE [LARGE SCALE GENOMIC DNA]</scope>
</reference>
<dbReference type="RefSeq" id="XP_009170777.1">
    <property type="nucleotide sequence ID" value="XM_009172513.1"/>
</dbReference>
<dbReference type="OrthoDB" id="6279736at2759"/>
<keyword evidence="4 5" id="KW-0472">Membrane</keyword>
<evidence type="ECO:0000313" key="6">
    <source>
        <dbReference type="EMBL" id="KER25452.1"/>
    </source>
</evidence>
<evidence type="ECO:0008006" key="8">
    <source>
        <dbReference type="Google" id="ProtNLM"/>
    </source>
</evidence>
<name>A0A074ZI34_OPIVI</name>
<evidence type="ECO:0000256" key="4">
    <source>
        <dbReference type="ARBA" id="ARBA00023136"/>
    </source>
</evidence>
<feature type="transmembrane region" description="Helical" evidence="5">
    <location>
        <begin position="91"/>
        <end position="114"/>
    </location>
</feature>
<comment type="subcellular location">
    <subcellularLocation>
        <location evidence="1">Membrane</location>
        <topology evidence="1">Multi-pass membrane protein</topology>
    </subcellularLocation>
</comment>
<accession>A0A074ZI34</accession>
<evidence type="ECO:0000256" key="2">
    <source>
        <dbReference type="ARBA" id="ARBA00022692"/>
    </source>
</evidence>
<feature type="transmembrane region" description="Helical" evidence="5">
    <location>
        <begin position="21"/>
        <end position="51"/>
    </location>
</feature>
<sequence length="295" mass="32562">MLIQEDSKARSSVSFSFSMCKGLLGCILIIINIVSLLVGLAFGILFGLLLFSKSIIDKVVSDLAAKLDNGEVDITFLHETLSELWKRLSPLFWGLLILGILTLVVAILAFVGLCCRIKCIFILYVAIAAAALLATVIFVIVYFAKPSLIFDAVDKRLKNSIMNYVSIVYGDFDSNFASILMQVGKCCGYNNGSDFKLPEAKFSGRDSYNGQQFSDLEYPVACCMMLEQQENAINKCPKTFNDQNSYISVGCKSSWEAQLKTVCDILVLITLVALGIELICFAFGVIIIVLRKRED</sequence>